<organism evidence="10 11">
    <name type="scientific">Raphidocelis subcapitata</name>
    <dbReference type="NCBI Taxonomy" id="307507"/>
    <lineage>
        <taxon>Eukaryota</taxon>
        <taxon>Viridiplantae</taxon>
        <taxon>Chlorophyta</taxon>
        <taxon>core chlorophytes</taxon>
        <taxon>Chlorophyceae</taxon>
        <taxon>CS clade</taxon>
        <taxon>Sphaeropleales</taxon>
        <taxon>Selenastraceae</taxon>
        <taxon>Raphidocelis</taxon>
    </lineage>
</organism>
<dbReference type="HAMAP" id="MF_03035">
    <property type="entry name" value="Clp1"/>
    <property type="match status" value="1"/>
</dbReference>
<dbReference type="PANTHER" id="PTHR12755:SF6">
    <property type="entry name" value="POLYRIBONUCLEOTIDE 5'-HYDROXYL-KINASE CLP1"/>
    <property type="match status" value="1"/>
</dbReference>
<feature type="domain" description="Clp1 N-terminal" evidence="8">
    <location>
        <begin position="5"/>
        <end position="95"/>
    </location>
</feature>
<dbReference type="InterPro" id="IPR045116">
    <property type="entry name" value="Clp1/Grc3"/>
</dbReference>
<dbReference type="GO" id="GO:0005849">
    <property type="term" value="C:mRNA cleavage factor complex"/>
    <property type="evidence" value="ECO:0007669"/>
    <property type="project" value="InterPro"/>
</dbReference>
<dbReference type="InterPro" id="IPR032324">
    <property type="entry name" value="Clp1_N"/>
</dbReference>
<evidence type="ECO:0000256" key="6">
    <source>
        <dbReference type="HAMAP-Rule" id="MF_03035"/>
    </source>
</evidence>
<dbReference type="Pfam" id="PF06807">
    <property type="entry name" value="Clp1"/>
    <property type="match status" value="1"/>
</dbReference>
<evidence type="ECO:0000256" key="1">
    <source>
        <dbReference type="ARBA" id="ARBA00004123"/>
    </source>
</evidence>
<dbReference type="InParanoid" id="A0A2V0PCX5"/>
<sequence>MTEYKLSKLTELRLEVAKGKEVFVSLHSGSAEIFGAELSLGQRARLSGGAAAVFTWEGATLEVEGEPDVAYVAEDTPMVAYVNAHHVIDNLRSEARARAPASDAPAQGPRVVVAGPADAGKSTLCRMLLNWAVRAGGQPTYVDLDVGQGTVTAPGCLAATPVETPIDVEEGYPVQVPLVFYYGHVTPSDAPELYQYLVDRVAGVLDRRAEASPEVAAAGMVVNTLGWVEGLGYELLLHVVRAVKADVLVVMEQDRLYNQLKSALGGEEGSMGRPLQVVKLPKSGGIVARSPQARKDARVARAREYFYGPTGALQPHAQTVAAEQLRLFRIGGGFRAPSSALPLGASSKADPLKVSPVAVGPELTHSLLAVSHAAAPDQLLASNVAGFVLVTGVDAARGTVTYLAPCGGPLPGRYLLVGSLKAFLD</sequence>
<dbReference type="FunCoup" id="A0A2V0PCX5">
    <property type="interactions" value="2025"/>
</dbReference>
<dbReference type="FunFam" id="2.40.30.330:FF:000002">
    <property type="entry name" value="Protein CLP1 homolog"/>
    <property type="match status" value="1"/>
</dbReference>
<accession>A0A2V0PCX5</accession>
<dbReference type="InterPro" id="IPR028606">
    <property type="entry name" value="Clp1"/>
</dbReference>
<dbReference type="Gene3D" id="2.40.30.330">
    <property type="entry name" value="Pre-mRNA cleavage complex subunit Clp1, C-terminal domain"/>
    <property type="match status" value="1"/>
</dbReference>
<protein>
    <recommendedName>
        <fullName evidence="6">Protein CLP1 homolog</fullName>
    </recommendedName>
</protein>
<dbReference type="InterPro" id="IPR038238">
    <property type="entry name" value="Clp1_C_sf"/>
</dbReference>
<reference evidence="10 11" key="1">
    <citation type="journal article" date="2018" name="Sci. Rep.">
        <title>Raphidocelis subcapitata (=Pseudokirchneriella subcapitata) provides an insight into genome evolution and environmental adaptations in the Sphaeropleales.</title>
        <authorList>
            <person name="Suzuki S."/>
            <person name="Yamaguchi H."/>
            <person name="Nakajima N."/>
            <person name="Kawachi M."/>
        </authorList>
    </citation>
    <scope>NUCLEOTIDE SEQUENCE [LARGE SCALE GENOMIC DNA]</scope>
    <source>
        <strain evidence="10 11">NIES-35</strain>
    </source>
</reference>
<evidence type="ECO:0000259" key="8">
    <source>
        <dbReference type="Pfam" id="PF16573"/>
    </source>
</evidence>
<dbReference type="FunFam" id="2.60.120.1030:FF:000001">
    <property type="entry name" value="Protein CLP1 homolog 5"/>
    <property type="match status" value="1"/>
</dbReference>
<dbReference type="OrthoDB" id="258143at2759"/>
<evidence type="ECO:0000256" key="2">
    <source>
        <dbReference type="ARBA" id="ARBA00022664"/>
    </source>
</evidence>
<evidence type="ECO:0000313" key="10">
    <source>
        <dbReference type="EMBL" id="GBF95017.1"/>
    </source>
</evidence>
<dbReference type="GO" id="GO:0031124">
    <property type="term" value="P:mRNA 3'-end processing"/>
    <property type="evidence" value="ECO:0007669"/>
    <property type="project" value="UniProtKB-UniRule"/>
</dbReference>
<dbReference type="Pfam" id="PF16575">
    <property type="entry name" value="CLP1_P"/>
    <property type="match status" value="1"/>
</dbReference>
<evidence type="ECO:0000256" key="3">
    <source>
        <dbReference type="ARBA" id="ARBA00022741"/>
    </source>
</evidence>
<name>A0A2V0PCX5_9CHLO</name>
<dbReference type="SUPFAM" id="SSF52540">
    <property type="entry name" value="P-loop containing nucleoside triphosphate hydrolases"/>
    <property type="match status" value="1"/>
</dbReference>
<evidence type="ECO:0000259" key="9">
    <source>
        <dbReference type="Pfam" id="PF16575"/>
    </source>
</evidence>
<comment type="function">
    <text evidence="6">Required for endonucleolytic cleavage during polyadenylation-dependent pre-mRNA 3'-end formation.</text>
</comment>
<dbReference type="InterPro" id="IPR032319">
    <property type="entry name" value="CLP1_P"/>
</dbReference>
<feature type="domain" description="Clp1 P-loop" evidence="9">
    <location>
        <begin position="115"/>
        <end position="308"/>
    </location>
</feature>
<feature type="binding site" evidence="6">
    <location>
        <begin position="118"/>
        <end position="123"/>
    </location>
    <ligand>
        <name>ATP</name>
        <dbReference type="ChEBI" id="CHEBI:30616"/>
    </ligand>
</feature>
<evidence type="ECO:0000313" key="11">
    <source>
        <dbReference type="Proteomes" id="UP000247498"/>
    </source>
</evidence>
<feature type="binding site" evidence="6">
    <location>
        <position position="11"/>
    </location>
    <ligand>
        <name>ATP</name>
        <dbReference type="ChEBI" id="CHEBI:30616"/>
    </ligand>
</feature>
<keyword evidence="11" id="KW-1185">Reference proteome</keyword>
<dbReference type="Proteomes" id="UP000247498">
    <property type="component" value="Unassembled WGS sequence"/>
</dbReference>
<comment type="similarity">
    <text evidence="6">Belongs to the Clp1 family. Clp1 subfamily.</text>
</comment>
<dbReference type="InterPro" id="IPR010655">
    <property type="entry name" value="Clp1_C"/>
</dbReference>
<dbReference type="EMBL" id="BDRX01000059">
    <property type="protein sequence ID" value="GBF95017.1"/>
    <property type="molecule type" value="Genomic_DNA"/>
</dbReference>
<dbReference type="GO" id="GO:0005524">
    <property type="term" value="F:ATP binding"/>
    <property type="evidence" value="ECO:0007669"/>
    <property type="project" value="UniProtKB-UniRule"/>
</dbReference>
<feature type="domain" description="Clp1 C-terminal" evidence="7">
    <location>
        <begin position="313"/>
        <end position="421"/>
    </location>
</feature>
<dbReference type="Gene3D" id="2.60.120.1030">
    <property type="entry name" value="Clp1, DNA binding domain"/>
    <property type="match status" value="1"/>
</dbReference>
<dbReference type="GO" id="GO:0051731">
    <property type="term" value="F:polynucleotide 5'-hydroxyl-kinase activity"/>
    <property type="evidence" value="ECO:0007669"/>
    <property type="project" value="InterPro"/>
</dbReference>
<proteinExistence type="inferred from homology"/>
<comment type="caution">
    <text evidence="10">The sequence shown here is derived from an EMBL/GenBank/DDBJ whole genome shotgun (WGS) entry which is preliminary data.</text>
</comment>
<gene>
    <name evidence="10" type="ORF">Rsub_07518</name>
</gene>
<dbReference type="Pfam" id="PF16573">
    <property type="entry name" value="CLP1_N"/>
    <property type="match status" value="1"/>
</dbReference>
<keyword evidence="5 6" id="KW-0539">Nucleus</keyword>
<dbReference type="InterPro" id="IPR038239">
    <property type="entry name" value="Clp1_N_sf"/>
</dbReference>
<keyword evidence="4 6" id="KW-0067">ATP-binding</keyword>
<evidence type="ECO:0000256" key="5">
    <source>
        <dbReference type="ARBA" id="ARBA00023242"/>
    </source>
</evidence>
<comment type="subcellular location">
    <subcellularLocation>
        <location evidence="1 6">Nucleus</location>
    </subcellularLocation>
</comment>
<dbReference type="Gene3D" id="3.40.50.300">
    <property type="entry name" value="P-loop containing nucleotide triphosphate hydrolases"/>
    <property type="match status" value="1"/>
</dbReference>
<dbReference type="InterPro" id="IPR027417">
    <property type="entry name" value="P-loop_NTPase"/>
</dbReference>
<evidence type="ECO:0000256" key="4">
    <source>
        <dbReference type="ARBA" id="ARBA00022840"/>
    </source>
</evidence>
<dbReference type="PANTHER" id="PTHR12755">
    <property type="entry name" value="CLEAVAGE/POLYADENYLATION FACTOR IA SUBUNIT CLP1P"/>
    <property type="match status" value="1"/>
</dbReference>
<dbReference type="STRING" id="307507.A0A2V0PCX5"/>
<evidence type="ECO:0000259" key="7">
    <source>
        <dbReference type="Pfam" id="PF06807"/>
    </source>
</evidence>
<keyword evidence="3 6" id="KW-0547">Nucleotide-binding</keyword>
<keyword evidence="2 6" id="KW-0507">mRNA processing</keyword>
<dbReference type="GO" id="GO:0006388">
    <property type="term" value="P:tRNA splicing, via endonucleolytic cleavage and ligation"/>
    <property type="evidence" value="ECO:0007669"/>
    <property type="project" value="TreeGrafter"/>
</dbReference>
<dbReference type="AlphaFoldDB" id="A0A2V0PCX5"/>
<comment type="caution">
    <text evidence="6">Lacks conserved residue(s) required for the propagation of feature annotation.</text>
</comment>